<dbReference type="InterPro" id="IPR016155">
    <property type="entry name" value="Mopterin_synth/thiamin_S_b"/>
</dbReference>
<reference evidence="3 4" key="1">
    <citation type="journal article" date="2011" name="Curr. Microbiol.">
        <title>Luteibacter jiangsuensis sp. nov.: a methamidophos-degrading bacterium isolated from a methamidophos-manufacturing factory.</title>
        <authorList>
            <person name="Wang L."/>
            <person name="Wang G.L."/>
            <person name="Li S.P."/>
            <person name="Jiang J.D."/>
        </authorList>
    </citation>
    <scope>NUCLEOTIDE SEQUENCE [LARGE SCALE GENOMIC DNA]</scope>
    <source>
        <strain evidence="3 4">CGMCC 1.10133</strain>
    </source>
</reference>
<evidence type="ECO:0000313" key="3">
    <source>
        <dbReference type="EMBL" id="NID03550.1"/>
    </source>
</evidence>
<dbReference type="RefSeq" id="WP_167122379.1">
    <property type="nucleotide sequence ID" value="NZ_JAAQQR010000001.1"/>
</dbReference>
<dbReference type="InterPro" id="IPR037021">
    <property type="entry name" value="RnfH_sf"/>
</dbReference>
<keyword evidence="4" id="KW-1185">Reference proteome</keyword>
<evidence type="ECO:0000256" key="2">
    <source>
        <dbReference type="HAMAP-Rule" id="MF_00460"/>
    </source>
</evidence>
<proteinExistence type="inferred from homology"/>
<protein>
    <recommendedName>
        <fullName evidence="2">UPF0125 protein HBF26_01520</fullName>
    </recommendedName>
</protein>
<gene>
    <name evidence="3" type="ORF">HBF26_01520</name>
</gene>
<name>A0ABX0PYX2_9GAMM</name>
<dbReference type="InterPro" id="IPR005346">
    <property type="entry name" value="RnfH"/>
</dbReference>
<dbReference type="EMBL" id="JAAQQR010000001">
    <property type="protein sequence ID" value="NID03550.1"/>
    <property type="molecule type" value="Genomic_DNA"/>
</dbReference>
<dbReference type="Proteomes" id="UP001429601">
    <property type="component" value="Unassembled WGS sequence"/>
</dbReference>
<comment type="similarity">
    <text evidence="1 2">Belongs to the UPF0125 (RnfH) family.</text>
</comment>
<evidence type="ECO:0000313" key="4">
    <source>
        <dbReference type="Proteomes" id="UP001429601"/>
    </source>
</evidence>
<comment type="caution">
    <text evidence="3">The sequence shown here is derived from an EMBL/GenBank/DDBJ whole genome shotgun (WGS) entry which is preliminary data.</text>
</comment>
<sequence length="92" mass="9752">MADIAVEVAYAGPEGQVVVPLAVPVGTTAWEAVELARPGLPAGVAPDPARLGVFAKKVPADRVLEQGDRVELYRPLILDPMEARRRRAARGA</sequence>
<dbReference type="PANTHER" id="PTHR37483">
    <property type="entry name" value="UPF0125 PROTEIN RATB"/>
    <property type="match status" value="1"/>
</dbReference>
<evidence type="ECO:0000256" key="1">
    <source>
        <dbReference type="ARBA" id="ARBA00010645"/>
    </source>
</evidence>
<accession>A0ABX0PYX2</accession>
<dbReference type="Pfam" id="PF03658">
    <property type="entry name" value="Ub-RnfH"/>
    <property type="match status" value="1"/>
</dbReference>
<dbReference type="Gene3D" id="3.10.20.280">
    <property type="entry name" value="RnfH-like"/>
    <property type="match status" value="1"/>
</dbReference>
<dbReference type="HAMAP" id="MF_00460">
    <property type="entry name" value="UPF0125_RnfH"/>
    <property type="match status" value="1"/>
</dbReference>
<dbReference type="SUPFAM" id="SSF54285">
    <property type="entry name" value="MoaD/ThiS"/>
    <property type="match status" value="1"/>
</dbReference>
<organism evidence="3 4">
    <name type="scientific">Luteibacter jiangsuensis</name>
    <dbReference type="NCBI Taxonomy" id="637577"/>
    <lineage>
        <taxon>Bacteria</taxon>
        <taxon>Pseudomonadati</taxon>
        <taxon>Pseudomonadota</taxon>
        <taxon>Gammaproteobacteria</taxon>
        <taxon>Lysobacterales</taxon>
        <taxon>Rhodanobacteraceae</taxon>
        <taxon>Luteibacter</taxon>
    </lineage>
</organism>
<dbReference type="PANTHER" id="PTHR37483:SF1">
    <property type="entry name" value="UPF0125 PROTEIN RATB"/>
    <property type="match status" value="1"/>
</dbReference>